<dbReference type="KEGG" id="maj:MAA_01606"/>
<reference evidence="1 2" key="2">
    <citation type="journal article" date="2014" name="Proc. Natl. Acad. Sci. U.S.A.">
        <title>Trajectory and genomic determinants of fungal-pathogen speciation and host adaptation.</title>
        <authorList>
            <person name="Hu X."/>
            <person name="Xiao G."/>
            <person name="Zheng P."/>
            <person name="Shang Y."/>
            <person name="Su Y."/>
            <person name="Zhang X."/>
            <person name="Liu X."/>
            <person name="Zhan S."/>
            <person name="St Leger R.J."/>
            <person name="Wang C."/>
        </authorList>
    </citation>
    <scope>GENOME REANNOTATION</scope>
    <source>
        <strain evidence="2">ARSEF 23 / ATCC MYA-3075</strain>
    </source>
</reference>
<comment type="caution">
    <text evidence="1">The sequence shown here is derived from an EMBL/GenBank/DDBJ whole genome shotgun (WGS) entry which is preliminary data.</text>
</comment>
<dbReference type="AlphaFoldDB" id="E9EMR1"/>
<organism evidence="1 2">
    <name type="scientific">Metarhizium robertsii (strain ARSEF 23 / ATCC MYA-3075)</name>
    <name type="common">Metarhizium anisopliae (strain ARSEF 23)</name>
    <dbReference type="NCBI Taxonomy" id="655844"/>
    <lineage>
        <taxon>Eukaryota</taxon>
        <taxon>Fungi</taxon>
        <taxon>Dikarya</taxon>
        <taxon>Ascomycota</taxon>
        <taxon>Pezizomycotina</taxon>
        <taxon>Sordariomycetes</taxon>
        <taxon>Hypocreomycetidae</taxon>
        <taxon>Hypocreales</taxon>
        <taxon>Clavicipitaceae</taxon>
        <taxon>Metarhizium</taxon>
    </lineage>
</organism>
<dbReference type="GeneID" id="19255892"/>
<evidence type="ECO:0000313" key="1">
    <source>
        <dbReference type="EMBL" id="EFZ04532.1"/>
    </source>
</evidence>
<dbReference type="RefSeq" id="XP_007817795.1">
    <property type="nucleotide sequence ID" value="XM_007819604.1"/>
</dbReference>
<keyword evidence="2" id="KW-1185">Reference proteome</keyword>
<name>E9EMR1_METRA</name>
<dbReference type="GO" id="GO:0016740">
    <property type="term" value="F:transferase activity"/>
    <property type="evidence" value="ECO:0007669"/>
    <property type="project" value="UniProtKB-KW"/>
</dbReference>
<dbReference type="OrthoDB" id="414175at2759"/>
<proteinExistence type="predicted"/>
<reference evidence="1 2" key="1">
    <citation type="journal article" date="2011" name="PLoS Genet.">
        <title>Genome sequencing and comparative transcriptomics of the model entomopathogenic fungi Metarhizium anisopliae and M. acridum.</title>
        <authorList>
            <person name="Gao Q."/>
            <person name="Jin K."/>
            <person name="Ying S.H."/>
            <person name="Zhang Y."/>
            <person name="Xiao G."/>
            <person name="Shang Y."/>
            <person name="Duan Z."/>
            <person name="Hu X."/>
            <person name="Xie X.Q."/>
            <person name="Zhou G."/>
            <person name="Peng G."/>
            <person name="Luo Z."/>
            <person name="Huang W."/>
            <person name="Wang B."/>
            <person name="Fang W."/>
            <person name="Wang S."/>
            <person name="Zhong Y."/>
            <person name="Ma L.J."/>
            <person name="St Leger R.J."/>
            <person name="Zhao G.P."/>
            <person name="Pei Y."/>
            <person name="Feng M.G."/>
            <person name="Xia Y."/>
            <person name="Wang C."/>
        </authorList>
    </citation>
    <scope>NUCLEOTIDE SEQUENCE [LARGE SCALE GENOMIC DNA]</scope>
    <source>
        <strain evidence="2">ARSEF 23 / ATCC MYA-3075</strain>
    </source>
</reference>
<sequence length="181" mass="20783">MIPFNQSYTSRLSPLTNKRLNRNILLRAALFLLTGVFLWSRRKPAAVPGIPTNELWLESDEFNKTYNFPTTSDSQPVSQSPGSKTTQQLCASFPKHKLSRIQPVLKLGYSEDRDKIESQLDNLSACFSTDDLLIFSNMEETLRGHKVIDILAYLPDTYRKGSDTSKFQQYLLQKEMKENRT</sequence>
<protein>
    <submittedName>
        <fullName evidence="1">Glycosyltransferase family 31 protein</fullName>
    </submittedName>
</protein>
<gene>
    <name evidence="1" type="ORF">MAA_01606</name>
</gene>
<dbReference type="Proteomes" id="UP000002498">
    <property type="component" value="Unassembled WGS sequence"/>
</dbReference>
<dbReference type="HOGENOM" id="CLU_106816_0_0_1"/>
<dbReference type="EMBL" id="ADNJ02000009">
    <property type="protein sequence ID" value="EFZ04532.1"/>
    <property type="molecule type" value="Genomic_DNA"/>
</dbReference>
<accession>E9EMR1</accession>
<evidence type="ECO:0000313" key="2">
    <source>
        <dbReference type="Proteomes" id="UP000002498"/>
    </source>
</evidence>